<feature type="compositionally biased region" description="Polar residues" evidence="9">
    <location>
        <begin position="389"/>
        <end position="405"/>
    </location>
</feature>
<evidence type="ECO:0000256" key="7">
    <source>
        <dbReference type="ARBA" id="ARBA00023170"/>
    </source>
</evidence>
<keyword evidence="7" id="KW-0675">Receptor</keyword>
<keyword evidence="4 10" id="KW-1133">Transmembrane helix</keyword>
<feature type="transmembrane region" description="Helical" evidence="10">
    <location>
        <begin position="120"/>
        <end position="150"/>
    </location>
</feature>
<evidence type="ECO:0000256" key="5">
    <source>
        <dbReference type="ARBA" id="ARBA00023040"/>
    </source>
</evidence>
<evidence type="ECO:0000256" key="8">
    <source>
        <dbReference type="ARBA" id="ARBA00023224"/>
    </source>
</evidence>
<dbReference type="OrthoDB" id="5815876at2759"/>
<dbReference type="OMA" id="WFYHANI"/>
<evidence type="ECO:0000256" key="1">
    <source>
        <dbReference type="ARBA" id="ARBA00004651"/>
    </source>
</evidence>
<evidence type="ECO:0000256" key="2">
    <source>
        <dbReference type="ARBA" id="ARBA00022475"/>
    </source>
</evidence>
<dbReference type="PANTHER" id="PTHR37441:SF1">
    <property type="entry name" value="G-PROTEIN COUPLED RECEPTOR-LIKE PROTEIN B0244.6-RELATED"/>
    <property type="match status" value="1"/>
</dbReference>
<evidence type="ECO:0000313" key="11">
    <source>
        <dbReference type="EMBL" id="EFO86873.1"/>
    </source>
</evidence>
<feature type="transmembrane region" description="Helical" evidence="10">
    <location>
        <begin position="86"/>
        <end position="114"/>
    </location>
</feature>
<evidence type="ECO:0000256" key="10">
    <source>
        <dbReference type="SAM" id="Phobius"/>
    </source>
</evidence>
<dbReference type="Proteomes" id="UP000008281">
    <property type="component" value="Unassembled WGS sequence"/>
</dbReference>
<proteinExistence type="predicted"/>
<comment type="subcellular location">
    <subcellularLocation>
        <location evidence="1">Cell membrane</location>
        <topology evidence="1">Multi-pass membrane protein</topology>
    </subcellularLocation>
</comment>
<dbReference type="GO" id="GO:0004930">
    <property type="term" value="F:G protein-coupled receptor activity"/>
    <property type="evidence" value="ECO:0007669"/>
    <property type="project" value="UniProtKB-KW"/>
</dbReference>
<dbReference type="GO" id="GO:0005886">
    <property type="term" value="C:plasma membrane"/>
    <property type="evidence" value="ECO:0007669"/>
    <property type="project" value="UniProtKB-SubCell"/>
</dbReference>
<feature type="region of interest" description="Disordered" evidence="9">
    <location>
        <begin position="376"/>
        <end position="405"/>
    </location>
</feature>
<reference evidence="11" key="1">
    <citation type="submission" date="2007-07" db="EMBL/GenBank/DDBJ databases">
        <title>PCAP assembly of the Caenorhabditis remanei genome.</title>
        <authorList>
            <consortium name="The Caenorhabditis remanei Sequencing Consortium"/>
            <person name="Wilson R.K."/>
        </authorList>
    </citation>
    <scope>NUCLEOTIDE SEQUENCE [LARGE SCALE GENOMIC DNA]</scope>
    <source>
        <strain evidence="11">PB4641</strain>
    </source>
</reference>
<feature type="transmembrane region" description="Helical" evidence="10">
    <location>
        <begin position="162"/>
        <end position="183"/>
    </location>
</feature>
<keyword evidence="8" id="KW-0807">Transducer</keyword>
<dbReference type="SUPFAM" id="SSF81321">
    <property type="entry name" value="Family A G protein-coupled receptor-like"/>
    <property type="match status" value="1"/>
</dbReference>
<dbReference type="Gene3D" id="1.20.1070.10">
    <property type="entry name" value="Rhodopsin 7-helix transmembrane proteins"/>
    <property type="match status" value="1"/>
</dbReference>
<feature type="transmembrane region" description="Helical" evidence="10">
    <location>
        <begin position="49"/>
        <end position="74"/>
    </location>
</feature>
<dbReference type="InterPro" id="IPR040435">
    <property type="entry name" value="Put_GPCR_Chromadorea"/>
</dbReference>
<dbReference type="eggNOG" id="ENOG502TG7R">
    <property type="taxonomic scope" value="Eukaryota"/>
</dbReference>
<evidence type="ECO:0000256" key="4">
    <source>
        <dbReference type="ARBA" id="ARBA00022989"/>
    </source>
</evidence>
<evidence type="ECO:0000256" key="6">
    <source>
        <dbReference type="ARBA" id="ARBA00023136"/>
    </source>
</evidence>
<sequence>MTQQLSSIFSNCSQHYDLEIIFEFCVNATDPCKSIQQIETAVTIAYVDYYSSVTLFSVAGLMNIYCLLVIIPLYRRMQNDSKKKYIFLITRCIAGLLAAISWLLIQCIYLRFIAPTAGNFPYYVMALALNIGSIYGLLGSYVGMAGILYLGVLNPVAYNQHLTLRIVYVAVSIIFLMSIVLAVSENSEIIVSTFQFKIPFAILQAAIAIPVSVKCTPEKCAPLIATMNFVLVFGSLIITIVILLFALISLLRHRKKFKKQDTVSNTNLNSAIRLLTWTLVTVLFVLIAEIIPFVFMEIKKHRGPKPGCYWFYHANIIVEQVSFAMIEAAVWSIALIIDPSANVIFDRNVSKQAKSQVKWMRNLFVGLARTITRRFSPKRGKEEEESVNREPTTQSELIILSHESS</sequence>
<dbReference type="AlphaFoldDB" id="E3LYW3"/>
<keyword evidence="12" id="KW-1185">Reference proteome</keyword>
<feature type="transmembrane region" description="Helical" evidence="10">
    <location>
        <begin position="271"/>
        <end position="295"/>
    </location>
</feature>
<feature type="compositionally biased region" description="Basic and acidic residues" evidence="9">
    <location>
        <begin position="379"/>
        <end position="388"/>
    </location>
</feature>
<evidence type="ECO:0000256" key="3">
    <source>
        <dbReference type="ARBA" id="ARBA00022692"/>
    </source>
</evidence>
<dbReference type="InParanoid" id="E3LYW3"/>
<evidence type="ECO:0000313" key="12">
    <source>
        <dbReference type="Proteomes" id="UP000008281"/>
    </source>
</evidence>
<keyword evidence="2" id="KW-1003">Cell membrane</keyword>
<name>E3LYW3_CAERE</name>
<dbReference type="PANTHER" id="PTHR37441">
    <property type="entry name" value="PROTEIN CBG16518"/>
    <property type="match status" value="1"/>
</dbReference>
<dbReference type="HOGENOM" id="CLU_047461_0_0_1"/>
<keyword evidence="6 10" id="KW-0472">Membrane</keyword>
<dbReference type="STRING" id="31234.E3LYW3"/>
<evidence type="ECO:0008006" key="13">
    <source>
        <dbReference type="Google" id="ProtNLM"/>
    </source>
</evidence>
<feature type="transmembrane region" description="Helical" evidence="10">
    <location>
        <begin position="223"/>
        <end position="251"/>
    </location>
</feature>
<evidence type="ECO:0000256" key="9">
    <source>
        <dbReference type="SAM" id="MobiDB-lite"/>
    </source>
</evidence>
<protein>
    <recommendedName>
        <fullName evidence="13">G-protein coupled receptors family 1 profile domain-containing protein</fullName>
    </recommendedName>
</protein>
<dbReference type="FunCoup" id="E3LYW3">
    <property type="interactions" value="24"/>
</dbReference>
<accession>E3LYW3</accession>
<gene>
    <name evidence="11" type="ORF">CRE_04720</name>
</gene>
<organism evidence="12">
    <name type="scientific">Caenorhabditis remanei</name>
    <name type="common">Caenorhabditis vulgaris</name>
    <dbReference type="NCBI Taxonomy" id="31234"/>
    <lineage>
        <taxon>Eukaryota</taxon>
        <taxon>Metazoa</taxon>
        <taxon>Ecdysozoa</taxon>
        <taxon>Nematoda</taxon>
        <taxon>Chromadorea</taxon>
        <taxon>Rhabditida</taxon>
        <taxon>Rhabditina</taxon>
        <taxon>Rhabditomorpha</taxon>
        <taxon>Rhabditoidea</taxon>
        <taxon>Rhabditidae</taxon>
        <taxon>Peloderinae</taxon>
        <taxon>Caenorhabditis</taxon>
    </lineage>
</organism>
<keyword evidence="3 10" id="KW-0812">Transmembrane</keyword>
<dbReference type="EMBL" id="DS268419">
    <property type="protein sequence ID" value="EFO86873.1"/>
    <property type="molecule type" value="Genomic_DNA"/>
</dbReference>
<keyword evidence="5" id="KW-0297">G-protein coupled receptor</keyword>